<dbReference type="EMBL" id="JAGGMS010000001">
    <property type="protein sequence ID" value="MBP2180610.1"/>
    <property type="molecule type" value="Genomic_DNA"/>
</dbReference>
<feature type="transmembrane region" description="Helical" evidence="1">
    <location>
        <begin position="147"/>
        <end position="169"/>
    </location>
</feature>
<accession>A0ABS4PMK3</accession>
<organism evidence="3 4">
    <name type="scientific">Amycolatopsis magusensis</name>
    <dbReference type="NCBI Taxonomy" id="882444"/>
    <lineage>
        <taxon>Bacteria</taxon>
        <taxon>Bacillati</taxon>
        <taxon>Actinomycetota</taxon>
        <taxon>Actinomycetes</taxon>
        <taxon>Pseudonocardiales</taxon>
        <taxon>Pseudonocardiaceae</taxon>
        <taxon>Amycolatopsis</taxon>
    </lineage>
</organism>
<comment type="caution">
    <text evidence="3">The sequence shown here is derived from an EMBL/GenBank/DDBJ whole genome shotgun (WGS) entry which is preliminary data.</text>
</comment>
<dbReference type="InterPro" id="IPR007680">
    <property type="entry name" value="Arabino_trans_central"/>
</dbReference>
<dbReference type="Pfam" id="PF04602">
    <property type="entry name" value="Arabinose_trans"/>
    <property type="match status" value="1"/>
</dbReference>
<keyword evidence="1" id="KW-0472">Membrane</keyword>
<dbReference type="Gene3D" id="2.60.120.610">
    <property type="entry name" value="arabinofuranosyltransferase like domain"/>
    <property type="match status" value="1"/>
</dbReference>
<sequence length="757" mass="81380">MLFSTFPPESDRLREFGLLLTVRDQRLRLTVGNQDHDLGPAPSPACMYRLQAEDDRLWVTVDGTVVLDLVEPVPQIAAFVTELPAEVPVSASARADARFQTSPTPLKYGLLAGCAMGVLCCLVLGFRILRAMNGQPERPRLPIRADFGWTLAVLAGIAGWGVLGAQTVDDGWFLGMHKNLGPSGFVGDYYMFLNVSEIPASLVQHVFAPLFSISWSPFVLRIPAMAAGIGIWLAALGIVRLLPTPARVPRRLLAAAFAVAWMPGGAALRPEPFVALCFAVSAYAAVRATVTRADGWLLIGALATGVALAITSTGILVAVPLTIGLIGAVRRTPERRWVLVALVVAVAGSCSPLIFAEAGLGGFLDSTAARYWYGASLSWFHEFDRYQMLLGSHGATEFYVEQHPYRRLPILLGVVLVAIVFALRLRDRARGVFTGVLAWPFAWLLGGLALLVFTPTKIGSHLNVLVLPVTLVLACGLALLPTAFARDSGGWLVRGGTLFLVTLAVSVSFHGPNSWWGYHRIAMPLLDERLSVHPALLLLAGALAALIPALRAKRDEVAFPTKLAGHTAIALARLALLAMPVIVVGLLGVAAVRQLKHDSWAPIATTTGCGIADEVRLDSGATLAEHLADRPGATLVDWPISLWHPCARFPVQANGMLEPPTSIVPAPGKLRVHGDLSRSYTAFAGPFAPVGQDATYTEVPSWLEGTPGEEHWSPLLHVDYRYPVGAYDVRVERVDRPGWMSFPSYADSRYTGQGPPA</sequence>
<feature type="transmembrane region" description="Helical" evidence="1">
    <location>
        <begin position="296"/>
        <end position="325"/>
    </location>
</feature>
<reference evidence="3 4" key="1">
    <citation type="submission" date="2021-03" db="EMBL/GenBank/DDBJ databases">
        <title>Sequencing the genomes of 1000 actinobacteria strains.</title>
        <authorList>
            <person name="Klenk H.-P."/>
        </authorList>
    </citation>
    <scope>NUCLEOTIDE SEQUENCE [LARGE SCALE GENOMIC DNA]</scope>
    <source>
        <strain evidence="3 4">DSM 45510</strain>
    </source>
</reference>
<feature type="transmembrane region" description="Helical" evidence="1">
    <location>
        <begin position="337"/>
        <end position="356"/>
    </location>
</feature>
<dbReference type="Gene3D" id="3.40.190.160">
    <property type="match status" value="1"/>
</dbReference>
<feature type="transmembrane region" description="Helical" evidence="1">
    <location>
        <begin position="571"/>
        <end position="592"/>
    </location>
</feature>
<dbReference type="InterPro" id="IPR027451">
    <property type="entry name" value="EmbABC_dom1"/>
</dbReference>
<keyword evidence="4" id="KW-1185">Reference proteome</keyword>
<name>A0ABS4PMK3_9PSEU</name>
<protein>
    <recommendedName>
        <fullName evidence="2">Arabinofuranosyltransferase central domain-containing protein</fullName>
    </recommendedName>
</protein>
<dbReference type="Proteomes" id="UP000741013">
    <property type="component" value="Unassembled WGS sequence"/>
</dbReference>
<feature type="transmembrane region" description="Helical" evidence="1">
    <location>
        <begin position="408"/>
        <end position="425"/>
    </location>
</feature>
<gene>
    <name evidence="3" type="ORF">JOM49_002136</name>
</gene>
<feature type="transmembrane region" description="Helical" evidence="1">
    <location>
        <begin position="273"/>
        <end position="290"/>
    </location>
</feature>
<keyword evidence="1" id="KW-1133">Transmembrane helix</keyword>
<feature type="transmembrane region" description="Helical" evidence="1">
    <location>
        <begin position="530"/>
        <end position="550"/>
    </location>
</feature>
<evidence type="ECO:0000313" key="4">
    <source>
        <dbReference type="Proteomes" id="UP000741013"/>
    </source>
</evidence>
<proteinExistence type="predicted"/>
<feature type="transmembrane region" description="Helical" evidence="1">
    <location>
        <begin position="108"/>
        <end position="126"/>
    </location>
</feature>
<feature type="transmembrane region" description="Helical" evidence="1">
    <location>
        <begin position="491"/>
        <end position="510"/>
    </location>
</feature>
<evidence type="ECO:0000259" key="2">
    <source>
        <dbReference type="Pfam" id="PF04602"/>
    </source>
</evidence>
<feature type="transmembrane region" description="Helical" evidence="1">
    <location>
        <begin position="218"/>
        <end position="239"/>
    </location>
</feature>
<evidence type="ECO:0000313" key="3">
    <source>
        <dbReference type="EMBL" id="MBP2180610.1"/>
    </source>
</evidence>
<feature type="domain" description="Arabinofuranosyltransferase central" evidence="2">
    <location>
        <begin position="102"/>
        <end position="534"/>
    </location>
</feature>
<keyword evidence="1" id="KW-0812">Transmembrane</keyword>
<feature type="transmembrane region" description="Helical" evidence="1">
    <location>
        <begin position="432"/>
        <end position="453"/>
    </location>
</feature>
<evidence type="ECO:0000256" key="1">
    <source>
        <dbReference type="SAM" id="Phobius"/>
    </source>
</evidence>
<feature type="transmembrane region" description="Helical" evidence="1">
    <location>
        <begin position="465"/>
        <end position="484"/>
    </location>
</feature>